<dbReference type="InterPro" id="IPR036691">
    <property type="entry name" value="Endo/exonu/phosph_ase_sf"/>
</dbReference>
<reference evidence="1 2" key="1">
    <citation type="submission" date="2016-10" db="EMBL/GenBank/DDBJ databases">
        <authorList>
            <person name="de Groot N.N."/>
        </authorList>
    </citation>
    <scope>NUCLEOTIDE SEQUENCE [LARGE SCALE GENOMIC DNA]</scope>
    <source>
        <strain evidence="1 2">DSM 22900</strain>
    </source>
</reference>
<organism evidence="1 2">
    <name type="scientific">Parapedobacter composti</name>
    <dbReference type="NCBI Taxonomy" id="623281"/>
    <lineage>
        <taxon>Bacteria</taxon>
        <taxon>Pseudomonadati</taxon>
        <taxon>Bacteroidota</taxon>
        <taxon>Sphingobacteriia</taxon>
        <taxon>Sphingobacteriales</taxon>
        <taxon>Sphingobacteriaceae</taxon>
        <taxon>Parapedobacter</taxon>
    </lineage>
</organism>
<sequence length="70" mass="7966">MQTAISNRYTILHTNVKKGNYLSVRGVLSYCVIDYIFYRPQTAMEVLEHHVVAETYASDHRPVVAVLGLL</sequence>
<protein>
    <recommendedName>
        <fullName evidence="3">Endonuclease/Exonuclease/phosphatase family protein</fullName>
    </recommendedName>
</protein>
<evidence type="ECO:0000313" key="1">
    <source>
        <dbReference type="EMBL" id="SFB92633.1"/>
    </source>
</evidence>
<dbReference type="Proteomes" id="UP000199577">
    <property type="component" value="Unassembled WGS sequence"/>
</dbReference>
<proteinExistence type="predicted"/>
<dbReference type="AlphaFoldDB" id="A0A1I1F660"/>
<accession>A0A1I1F660</accession>
<evidence type="ECO:0008006" key="3">
    <source>
        <dbReference type="Google" id="ProtNLM"/>
    </source>
</evidence>
<dbReference type="Gene3D" id="3.60.10.10">
    <property type="entry name" value="Endonuclease/exonuclease/phosphatase"/>
    <property type="match status" value="1"/>
</dbReference>
<name>A0A1I1F660_9SPHI</name>
<gene>
    <name evidence="1" type="ORF">SAMN05421747_102149</name>
</gene>
<dbReference type="EMBL" id="FOLL01000002">
    <property type="protein sequence ID" value="SFB92633.1"/>
    <property type="molecule type" value="Genomic_DNA"/>
</dbReference>
<evidence type="ECO:0000313" key="2">
    <source>
        <dbReference type="Proteomes" id="UP000199577"/>
    </source>
</evidence>
<dbReference type="STRING" id="623281.SAMN05421747_102149"/>
<keyword evidence="2" id="KW-1185">Reference proteome</keyword>
<dbReference type="SUPFAM" id="SSF56219">
    <property type="entry name" value="DNase I-like"/>
    <property type="match status" value="1"/>
</dbReference>